<comment type="similarity">
    <text evidence="1">Belongs to the YciI family.</text>
</comment>
<dbReference type="PANTHER" id="PTHR35174">
    <property type="entry name" value="BLL7171 PROTEIN-RELATED"/>
    <property type="match status" value="1"/>
</dbReference>
<dbReference type="OrthoDB" id="9807535at2"/>
<comment type="caution">
    <text evidence="3">The sequence shown here is derived from an EMBL/GenBank/DDBJ whole genome shotgun (WGS) entry which is preliminary data.</text>
</comment>
<evidence type="ECO:0000256" key="1">
    <source>
        <dbReference type="ARBA" id="ARBA00007689"/>
    </source>
</evidence>
<evidence type="ECO:0000259" key="2">
    <source>
        <dbReference type="Pfam" id="PF03795"/>
    </source>
</evidence>
<dbReference type="Pfam" id="PF03795">
    <property type="entry name" value="YCII"/>
    <property type="match status" value="1"/>
</dbReference>
<name>T0F678_9LEPT</name>
<dbReference type="InterPro" id="IPR011008">
    <property type="entry name" value="Dimeric_a/b-barrel"/>
</dbReference>
<dbReference type="InterPro" id="IPR005545">
    <property type="entry name" value="YCII"/>
</dbReference>
<dbReference type="STRING" id="1049789.LEP1GSC050_0185"/>
<gene>
    <name evidence="3" type="ORF">LEP1GSC050_0185</name>
</gene>
<dbReference type="RefSeq" id="WP_010568550.1">
    <property type="nucleotide sequence ID" value="NZ_AHMO02000007.1"/>
</dbReference>
<dbReference type="EMBL" id="AHMO02000007">
    <property type="protein sequence ID" value="EQA46585.1"/>
    <property type="molecule type" value="Genomic_DNA"/>
</dbReference>
<sequence length="119" mass="13153">MKYQLLIYIDEKASASVPMEEMGKMSEEYKVYTETLLKAGVMLGGDRLHPTASAATVRIQNGKKVTTHGPFAETKEQLGGYYLIECNNLDEAIDWASKCPGAHRGSVEVRPVFDMAPVK</sequence>
<dbReference type="AlphaFoldDB" id="T0F678"/>
<accession>T0F678</accession>
<evidence type="ECO:0000313" key="4">
    <source>
        <dbReference type="Proteomes" id="UP000015454"/>
    </source>
</evidence>
<keyword evidence="4" id="KW-1185">Reference proteome</keyword>
<feature type="domain" description="YCII-related" evidence="2">
    <location>
        <begin position="1"/>
        <end position="115"/>
    </location>
</feature>
<evidence type="ECO:0000313" key="3">
    <source>
        <dbReference type="EMBL" id="EQA46585.1"/>
    </source>
</evidence>
<dbReference type="PANTHER" id="PTHR35174:SF3">
    <property type="entry name" value="BLL7171 PROTEIN"/>
    <property type="match status" value="1"/>
</dbReference>
<dbReference type="Proteomes" id="UP000015454">
    <property type="component" value="Unassembled WGS sequence"/>
</dbReference>
<proteinExistence type="inferred from homology"/>
<dbReference type="SUPFAM" id="SSF54909">
    <property type="entry name" value="Dimeric alpha+beta barrel"/>
    <property type="match status" value="1"/>
</dbReference>
<reference evidence="3" key="1">
    <citation type="submission" date="2013-05" db="EMBL/GenBank/DDBJ databases">
        <authorList>
            <person name="Harkins D.M."/>
            <person name="Durkin A.S."/>
            <person name="Brinkac L.M."/>
            <person name="Haft D.H."/>
            <person name="Selengut J.D."/>
            <person name="Sanka R."/>
            <person name="DePew J."/>
            <person name="Purushe J."/>
            <person name="Hartskeerl R.A."/>
            <person name="Ahmed A."/>
            <person name="van der Linden H."/>
            <person name="Goris M.G.A."/>
            <person name="Vinetz J.M."/>
            <person name="Sutton G.G."/>
            <person name="Nierman W.C."/>
            <person name="Fouts D.E."/>
        </authorList>
    </citation>
    <scope>NUCLEOTIDE SEQUENCE [LARGE SCALE GENOMIC DNA]</scope>
    <source>
        <strain evidence="3">5399</strain>
    </source>
</reference>
<organism evidence="3 4">
    <name type="scientific">Leptospira broomii serovar Hurstbridge str. 5399</name>
    <dbReference type="NCBI Taxonomy" id="1049789"/>
    <lineage>
        <taxon>Bacteria</taxon>
        <taxon>Pseudomonadati</taxon>
        <taxon>Spirochaetota</taxon>
        <taxon>Spirochaetia</taxon>
        <taxon>Leptospirales</taxon>
        <taxon>Leptospiraceae</taxon>
        <taxon>Leptospira</taxon>
    </lineage>
</organism>
<dbReference type="Gene3D" id="3.30.70.1060">
    <property type="entry name" value="Dimeric alpha+beta barrel"/>
    <property type="match status" value="1"/>
</dbReference>
<protein>
    <recommendedName>
        <fullName evidence="2">YCII-related domain-containing protein</fullName>
    </recommendedName>
</protein>